<dbReference type="Gramene" id="C.cajan_38460.t">
    <property type="protein sequence ID" value="C.cajan_38460.t"/>
    <property type="gene ID" value="C.cajan_38460"/>
</dbReference>
<evidence type="ECO:0000313" key="3">
    <source>
        <dbReference type="EMBL" id="KYP37185.1"/>
    </source>
</evidence>
<feature type="compositionally biased region" description="Basic residues" evidence="1">
    <location>
        <begin position="55"/>
        <end position="64"/>
    </location>
</feature>
<feature type="domain" description="Retrovirus-related Pol polyprotein from transposon TNT 1-94-like beta-barrel" evidence="2">
    <location>
        <begin position="151"/>
        <end position="225"/>
    </location>
</feature>
<keyword evidence="4" id="KW-1185">Reference proteome</keyword>
<dbReference type="Proteomes" id="UP000075243">
    <property type="component" value="Unassembled WGS sequence"/>
</dbReference>
<accession>A0A151R3Z3</accession>
<dbReference type="Pfam" id="PF22936">
    <property type="entry name" value="Pol_BBD"/>
    <property type="match status" value="1"/>
</dbReference>
<name>A0A151R3Z3_CAJCA</name>
<dbReference type="InterPro" id="IPR054722">
    <property type="entry name" value="PolX-like_BBD"/>
</dbReference>
<evidence type="ECO:0000313" key="4">
    <source>
        <dbReference type="Proteomes" id="UP000075243"/>
    </source>
</evidence>
<dbReference type="AlphaFoldDB" id="A0A151R3Z3"/>
<protein>
    <recommendedName>
        <fullName evidence="2">Retrovirus-related Pol polyprotein from transposon TNT 1-94-like beta-barrel domain-containing protein</fullName>
    </recommendedName>
</protein>
<gene>
    <name evidence="3" type="ORF">KK1_041649</name>
</gene>
<evidence type="ECO:0000259" key="2">
    <source>
        <dbReference type="Pfam" id="PF22936"/>
    </source>
</evidence>
<dbReference type="EMBL" id="KQ484132">
    <property type="protein sequence ID" value="KYP37185.1"/>
    <property type="molecule type" value="Genomic_DNA"/>
</dbReference>
<feature type="region of interest" description="Disordered" evidence="1">
    <location>
        <begin position="47"/>
        <end position="69"/>
    </location>
</feature>
<evidence type="ECO:0000256" key="1">
    <source>
        <dbReference type="SAM" id="MobiDB-lite"/>
    </source>
</evidence>
<sequence>MRSHNDEVTKEGRVLAIIQAALYDDVFIKILTLETTKEAWDKLQEEFQGSEKNERHKRQKKTRKNNNEKGWKKKFPPCCHYKKKNHIKKFCWFRPSIKCRACNSFGHVEKVYKNKTNPQEHQAQIVEHEEQHEEHLFVSMSYSTSKRKETWLIESECTKHMTHDATNFKELNQTQISKVTIDNGESVDVKGKGVVVVETPSSIKYISNVLFVPEINQNLLSVGQML</sequence>
<organism evidence="3 4">
    <name type="scientific">Cajanus cajan</name>
    <name type="common">Pigeon pea</name>
    <name type="synonym">Cajanus indicus</name>
    <dbReference type="NCBI Taxonomy" id="3821"/>
    <lineage>
        <taxon>Eukaryota</taxon>
        <taxon>Viridiplantae</taxon>
        <taxon>Streptophyta</taxon>
        <taxon>Embryophyta</taxon>
        <taxon>Tracheophyta</taxon>
        <taxon>Spermatophyta</taxon>
        <taxon>Magnoliopsida</taxon>
        <taxon>eudicotyledons</taxon>
        <taxon>Gunneridae</taxon>
        <taxon>Pentapetalae</taxon>
        <taxon>rosids</taxon>
        <taxon>fabids</taxon>
        <taxon>Fabales</taxon>
        <taxon>Fabaceae</taxon>
        <taxon>Papilionoideae</taxon>
        <taxon>50 kb inversion clade</taxon>
        <taxon>NPAAA clade</taxon>
        <taxon>indigoferoid/millettioid clade</taxon>
        <taxon>Phaseoleae</taxon>
        <taxon>Cajanus</taxon>
    </lineage>
</organism>
<reference evidence="3" key="1">
    <citation type="journal article" date="2012" name="Nat. Biotechnol.">
        <title>Draft genome sequence of pigeonpea (Cajanus cajan), an orphan legume crop of resource-poor farmers.</title>
        <authorList>
            <person name="Varshney R.K."/>
            <person name="Chen W."/>
            <person name="Li Y."/>
            <person name="Bharti A.K."/>
            <person name="Saxena R.K."/>
            <person name="Schlueter J.A."/>
            <person name="Donoghue M.T."/>
            <person name="Azam S."/>
            <person name="Fan G."/>
            <person name="Whaley A.M."/>
            <person name="Farmer A.D."/>
            <person name="Sheridan J."/>
            <person name="Iwata A."/>
            <person name="Tuteja R."/>
            <person name="Penmetsa R.V."/>
            <person name="Wu W."/>
            <person name="Upadhyaya H.D."/>
            <person name="Yang S.P."/>
            <person name="Shah T."/>
            <person name="Saxena K.B."/>
            <person name="Michael T."/>
            <person name="McCombie W.R."/>
            <person name="Yang B."/>
            <person name="Zhang G."/>
            <person name="Yang H."/>
            <person name="Wang J."/>
            <person name="Spillane C."/>
            <person name="Cook D.R."/>
            <person name="May G.D."/>
            <person name="Xu X."/>
            <person name="Jackson S.A."/>
        </authorList>
    </citation>
    <scope>NUCLEOTIDE SEQUENCE [LARGE SCALE GENOMIC DNA]</scope>
</reference>
<proteinExistence type="predicted"/>